<dbReference type="HAMAP" id="MF_00688">
    <property type="entry name" value="Leu_Phe_trans"/>
    <property type="match status" value="1"/>
</dbReference>
<comment type="function">
    <text evidence="8 15">Functions in the N-end rule pathway of protein degradation where it conjugates Leu, Phe and, less efficiently, Met from aminoacyl-tRNAs to the N-termini of proteins containing an N-terminal arginine or lysine.</text>
</comment>
<dbReference type="NCBIfam" id="TIGR00667">
    <property type="entry name" value="aat"/>
    <property type="match status" value="1"/>
</dbReference>
<evidence type="ECO:0000256" key="13">
    <source>
        <dbReference type="ARBA" id="ARBA00077165"/>
    </source>
</evidence>
<dbReference type="Pfam" id="PF03588">
    <property type="entry name" value="Leu_Phe_trans"/>
    <property type="match status" value="1"/>
</dbReference>
<keyword evidence="2 15" id="KW-0963">Cytoplasm</keyword>
<proteinExistence type="inferred from homology"/>
<gene>
    <name evidence="15 16" type="primary">aat</name>
    <name evidence="16" type="ORF">AWOD_I_1886</name>
</gene>
<organism evidence="16 17">
    <name type="scientific">Aliivibrio wodanis</name>
    <dbReference type="NCBI Taxonomy" id="80852"/>
    <lineage>
        <taxon>Bacteria</taxon>
        <taxon>Pseudomonadati</taxon>
        <taxon>Pseudomonadota</taxon>
        <taxon>Gammaproteobacteria</taxon>
        <taxon>Vibrionales</taxon>
        <taxon>Vibrionaceae</taxon>
        <taxon>Aliivibrio</taxon>
    </lineage>
</organism>
<dbReference type="OrthoDB" id="9790282at2"/>
<dbReference type="AlphaFoldDB" id="A0A090IM64"/>
<evidence type="ECO:0000256" key="11">
    <source>
        <dbReference type="ARBA" id="ARBA00074372"/>
    </source>
</evidence>
<dbReference type="GO" id="GO:0005737">
    <property type="term" value="C:cytoplasm"/>
    <property type="evidence" value="ECO:0007669"/>
    <property type="project" value="UniProtKB-SubCell"/>
</dbReference>
<evidence type="ECO:0000256" key="3">
    <source>
        <dbReference type="ARBA" id="ARBA00022679"/>
    </source>
</evidence>
<accession>A0A090IM64</accession>
<sequence length="237" mass="26502">MTIYLPQLDSNETSPFPVIESALNDPDGLLAMGGDLSSVRLLNAYQHGIFPWYSFGDPILWWSPSIRGIFLPAQFSPSKSLKKFFRKSNYEVTINKSTAQVIELCASTRSAEETWIMPEMIDAYKQLATLGICHSVEVWCNNELVGGLYGLQIGQVFCGESMFSLQTNASKIALWQFCEHFVASGGQLIDCQIMNPHLESLGAIEMKRADFKIKLDQLANQTVSSHCYFPQPIGNNF</sequence>
<evidence type="ECO:0000256" key="2">
    <source>
        <dbReference type="ARBA" id="ARBA00022490"/>
    </source>
</evidence>
<dbReference type="InterPro" id="IPR016181">
    <property type="entry name" value="Acyl_CoA_acyltransferase"/>
</dbReference>
<evidence type="ECO:0000256" key="4">
    <source>
        <dbReference type="ARBA" id="ARBA00023315"/>
    </source>
</evidence>
<dbReference type="Gene3D" id="3.30.70.3550">
    <property type="entry name" value="Leucyl/phenylalanyl-tRNA-protein transferase, N-terminal domain"/>
    <property type="match status" value="1"/>
</dbReference>
<dbReference type="SUPFAM" id="SSF55729">
    <property type="entry name" value="Acyl-CoA N-acyltransferases (Nat)"/>
    <property type="match status" value="1"/>
</dbReference>
<dbReference type="InterPro" id="IPR042221">
    <property type="entry name" value="Leu/Phe-tRNA_Trfase_N"/>
</dbReference>
<dbReference type="PANTHER" id="PTHR30098">
    <property type="entry name" value="LEUCYL/PHENYLALANYL-TRNA--PROTEIN TRANSFERASE"/>
    <property type="match status" value="1"/>
</dbReference>
<evidence type="ECO:0000256" key="9">
    <source>
        <dbReference type="ARBA" id="ARBA00061535"/>
    </source>
</evidence>
<keyword evidence="3 15" id="KW-0808">Transferase</keyword>
<evidence type="ECO:0000256" key="5">
    <source>
        <dbReference type="ARBA" id="ARBA00050607"/>
    </source>
</evidence>
<evidence type="ECO:0000313" key="17">
    <source>
        <dbReference type="Proteomes" id="UP000032427"/>
    </source>
</evidence>
<dbReference type="Proteomes" id="UP000032427">
    <property type="component" value="Chromosome 1"/>
</dbReference>
<dbReference type="PATRIC" id="fig|80852.17.peg.1950"/>
<dbReference type="KEGG" id="awd:AWOD_I_1886"/>
<dbReference type="EMBL" id="LN554846">
    <property type="protein sequence ID" value="CED71951.1"/>
    <property type="molecule type" value="Genomic_DNA"/>
</dbReference>
<dbReference type="FunFam" id="3.30.70.3550:FF:000001">
    <property type="entry name" value="Leucyl/phenylalanyl-tRNA--protein transferase"/>
    <property type="match status" value="1"/>
</dbReference>
<dbReference type="GO" id="GO:0030163">
    <property type="term" value="P:protein catabolic process"/>
    <property type="evidence" value="ECO:0007669"/>
    <property type="project" value="UniProtKB-UniRule"/>
</dbReference>
<evidence type="ECO:0000256" key="1">
    <source>
        <dbReference type="ARBA" id="ARBA00004496"/>
    </source>
</evidence>
<dbReference type="GeneID" id="28541462"/>
<name>A0A090IM64_9GAMM</name>
<evidence type="ECO:0000256" key="14">
    <source>
        <dbReference type="ARBA" id="ARBA00083640"/>
    </source>
</evidence>
<protein>
    <recommendedName>
        <fullName evidence="11 15">Leucyl/phenylalanyl-tRNA--protein transferase</fullName>
        <ecNumber evidence="10 15">2.3.2.6</ecNumber>
    </recommendedName>
    <alternativeName>
        <fullName evidence="12 15">L/F-transferase</fullName>
    </alternativeName>
    <alternativeName>
        <fullName evidence="13 15">Leucyltransferase</fullName>
    </alternativeName>
    <alternativeName>
        <fullName evidence="14 15">Phenyalanyltransferase</fullName>
    </alternativeName>
</protein>
<dbReference type="PANTHER" id="PTHR30098:SF2">
    <property type="entry name" value="LEUCYL_PHENYLALANYL-TRNA--PROTEIN TRANSFERASE"/>
    <property type="match status" value="1"/>
</dbReference>
<dbReference type="EC" id="2.3.2.6" evidence="10 15"/>
<comment type="subcellular location">
    <subcellularLocation>
        <location evidence="1 15">Cytoplasm</location>
    </subcellularLocation>
</comment>
<reference evidence="17" key="1">
    <citation type="submission" date="2014-09" db="EMBL/GenBank/DDBJ databases">
        <authorList>
            <person name="Hjerde E."/>
        </authorList>
    </citation>
    <scope>NUCLEOTIDE SEQUENCE [LARGE SCALE GENOMIC DNA]</scope>
    <source>
        <strain evidence="17">06/09/139</strain>
    </source>
</reference>
<evidence type="ECO:0000313" key="16">
    <source>
        <dbReference type="EMBL" id="CED71951.1"/>
    </source>
</evidence>
<evidence type="ECO:0000256" key="8">
    <source>
        <dbReference type="ARBA" id="ARBA00054043"/>
    </source>
</evidence>
<dbReference type="InterPro" id="IPR004616">
    <property type="entry name" value="Leu/Phe-tRNA_Trfase"/>
</dbReference>
<dbReference type="FunFam" id="3.40.630.70:FF:000001">
    <property type="entry name" value="Leucyl/phenylalanyl-tRNA--protein transferase"/>
    <property type="match status" value="1"/>
</dbReference>
<evidence type="ECO:0000256" key="6">
    <source>
        <dbReference type="ARBA" id="ARBA00050652"/>
    </source>
</evidence>
<evidence type="ECO:0000256" key="7">
    <source>
        <dbReference type="ARBA" id="ARBA00051538"/>
    </source>
</evidence>
<dbReference type="GO" id="GO:0008914">
    <property type="term" value="F:leucyl-tRNA--protein transferase activity"/>
    <property type="evidence" value="ECO:0007669"/>
    <property type="project" value="UniProtKB-UniRule"/>
</dbReference>
<dbReference type="STRING" id="80852.AWOD_I_1886"/>
<dbReference type="InterPro" id="IPR042203">
    <property type="entry name" value="Leu/Phe-tRNA_Trfase_C"/>
</dbReference>
<evidence type="ECO:0000256" key="15">
    <source>
        <dbReference type="HAMAP-Rule" id="MF_00688"/>
    </source>
</evidence>
<keyword evidence="17" id="KW-1185">Reference proteome</keyword>
<comment type="catalytic activity">
    <reaction evidence="6 15">
        <text>N-terminal L-arginyl-[protein] + L-leucyl-tRNA(Leu) = N-terminal L-leucyl-L-arginyl-[protein] + tRNA(Leu) + H(+)</text>
        <dbReference type="Rhea" id="RHEA:50416"/>
        <dbReference type="Rhea" id="RHEA-COMP:9613"/>
        <dbReference type="Rhea" id="RHEA-COMP:9622"/>
        <dbReference type="Rhea" id="RHEA-COMP:12672"/>
        <dbReference type="Rhea" id="RHEA-COMP:12673"/>
        <dbReference type="ChEBI" id="CHEBI:15378"/>
        <dbReference type="ChEBI" id="CHEBI:64719"/>
        <dbReference type="ChEBI" id="CHEBI:78442"/>
        <dbReference type="ChEBI" id="CHEBI:78494"/>
        <dbReference type="ChEBI" id="CHEBI:133044"/>
        <dbReference type="EC" id="2.3.2.6"/>
    </reaction>
</comment>
<evidence type="ECO:0000256" key="10">
    <source>
        <dbReference type="ARBA" id="ARBA00066767"/>
    </source>
</evidence>
<dbReference type="Gene3D" id="3.40.630.70">
    <property type="entry name" value="Leucyl/phenylalanyl-tRNA-protein transferase, C-terminal domain"/>
    <property type="match status" value="1"/>
</dbReference>
<comment type="catalytic activity">
    <reaction evidence="7 15">
        <text>N-terminal L-lysyl-[protein] + L-leucyl-tRNA(Leu) = N-terminal L-leucyl-L-lysyl-[protein] + tRNA(Leu) + H(+)</text>
        <dbReference type="Rhea" id="RHEA:12340"/>
        <dbReference type="Rhea" id="RHEA-COMP:9613"/>
        <dbReference type="Rhea" id="RHEA-COMP:9622"/>
        <dbReference type="Rhea" id="RHEA-COMP:12670"/>
        <dbReference type="Rhea" id="RHEA-COMP:12671"/>
        <dbReference type="ChEBI" id="CHEBI:15378"/>
        <dbReference type="ChEBI" id="CHEBI:65249"/>
        <dbReference type="ChEBI" id="CHEBI:78442"/>
        <dbReference type="ChEBI" id="CHEBI:78494"/>
        <dbReference type="ChEBI" id="CHEBI:133043"/>
        <dbReference type="EC" id="2.3.2.6"/>
    </reaction>
</comment>
<comment type="catalytic activity">
    <reaction evidence="5 15">
        <text>L-phenylalanyl-tRNA(Phe) + an N-terminal L-alpha-aminoacyl-[protein] = an N-terminal L-phenylalanyl-L-alpha-aminoacyl-[protein] + tRNA(Phe)</text>
        <dbReference type="Rhea" id="RHEA:43632"/>
        <dbReference type="Rhea" id="RHEA-COMP:9668"/>
        <dbReference type="Rhea" id="RHEA-COMP:9699"/>
        <dbReference type="Rhea" id="RHEA-COMP:10636"/>
        <dbReference type="Rhea" id="RHEA-COMP:10637"/>
        <dbReference type="ChEBI" id="CHEBI:78442"/>
        <dbReference type="ChEBI" id="CHEBI:78531"/>
        <dbReference type="ChEBI" id="CHEBI:78597"/>
        <dbReference type="ChEBI" id="CHEBI:83561"/>
        <dbReference type="EC" id="2.3.2.6"/>
    </reaction>
</comment>
<keyword evidence="4 15" id="KW-0012">Acyltransferase</keyword>
<dbReference type="HOGENOM" id="CLU_075045_0_0_6"/>
<evidence type="ECO:0000256" key="12">
    <source>
        <dbReference type="ARBA" id="ARBA00077136"/>
    </source>
</evidence>
<comment type="similarity">
    <text evidence="9 15">Belongs to the L/F-transferase family.</text>
</comment>